<comment type="caution">
    <text evidence="1">The sequence shown here is derived from an EMBL/GenBank/DDBJ whole genome shotgun (WGS) entry which is preliminary data.</text>
</comment>
<reference evidence="1" key="1">
    <citation type="submission" date="2023-04" db="EMBL/GenBank/DDBJ databases">
        <title>Draft Genome sequencing of Naganishia species isolated from polar environments using Oxford Nanopore Technology.</title>
        <authorList>
            <person name="Leo P."/>
            <person name="Venkateswaran K."/>
        </authorList>
    </citation>
    <scope>NUCLEOTIDE SEQUENCE</scope>
    <source>
        <strain evidence="1">MNA-CCFEE 5425</strain>
    </source>
</reference>
<evidence type="ECO:0000313" key="2">
    <source>
        <dbReference type="Proteomes" id="UP001243375"/>
    </source>
</evidence>
<proteinExistence type="predicted"/>
<dbReference type="Proteomes" id="UP001243375">
    <property type="component" value="Unassembled WGS sequence"/>
</dbReference>
<keyword evidence="2" id="KW-1185">Reference proteome</keyword>
<gene>
    <name evidence="1" type="ORF">QFC22_004564</name>
</gene>
<protein>
    <submittedName>
        <fullName evidence="1">Uncharacterized protein</fullName>
    </submittedName>
</protein>
<accession>A0ACC2X0W6</accession>
<evidence type="ECO:0000313" key="1">
    <source>
        <dbReference type="EMBL" id="KAJ9116907.1"/>
    </source>
</evidence>
<organism evidence="1 2">
    <name type="scientific">Naganishia vaughanmartiniae</name>
    <dbReference type="NCBI Taxonomy" id="1424756"/>
    <lineage>
        <taxon>Eukaryota</taxon>
        <taxon>Fungi</taxon>
        <taxon>Dikarya</taxon>
        <taxon>Basidiomycota</taxon>
        <taxon>Agaricomycotina</taxon>
        <taxon>Tremellomycetes</taxon>
        <taxon>Filobasidiales</taxon>
        <taxon>Filobasidiaceae</taxon>
        <taxon>Naganishia</taxon>
    </lineage>
</organism>
<dbReference type="EMBL" id="JASBWU010000013">
    <property type="protein sequence ID" value="KAJ9116907.1"/>
    <property type="molecule type" value="Genomic_DNA"/>
</dbReference>
<sequence length="275" mass="31099">MDHIPRPASNSGPQPPARSDAQAPAGVEVAANTTNTQGAGQTGKLQVLSHNQYKTPRLRRENLDPSPLVQFQQWLGEAMEPPAPVTEAGTGETIKLEAVHEPEAMTICTSLPTGIPSARIVLLKQVDAQGFVFYTNYHSRKSQELDMNPYASLAFYWREQSRSVRVVGRAEKVSRRESEEYFAGRPRGSQVGAWASRQSEEVEDERQVEVWVEEIEERYKGMEVPCPPHWGGWRIIPFEVEFWSGQPSRLHDRFRYTRPEGASEDTAWKIKRLSP</sequence>
<name>A0ACC2X0W6_9TREE</name>